<keyword evidence="2" id="KW-0963">Cytoplasm</keyword>
<proteinExistence type="predicted"/>
<dbReference type="Ensembl" id="ENSOCUT00000052066.1">
    <property type="protein sequence ID" value="ENSOCUP00000047778.1"/>
    <property type="gene ID" value="ENSOCUG00000031384.1"/>
</dbReference>
<protein>
    <submittedName>
        <fullName evidence="5">Uncharacterized protein</fullName>
    </submittedName>
</protein>
<evidence type="ECO:0000313" key="5">
    <source>
        <dbReference type="Ensembl" id="ENSOCUP00000047778.1"/>
    </source>
</evidence>
<dbReference type="PANTHER" id="PTHR13936">
    <property type="entry name" value="PROFILIN"/>
    <property type="match status" value="1"/>
</dbReference>
<reference evidence="5" key="3">
    <citation type="submission" date="2025-09" db="UniProtKB">
        <authorList>
            <consortium name="Ensembl"/>
        </authorList>
    </citation>
    <scope>IDENTIFICATION</scope>
    <source>
        <strain evidence="5">Thorbecke</strain>
    </source>
</reference>
<dbReference type="Proteomes" id="UP000001811">
    <property type="component" value="Chromosome 13"/>
</dbReference>
<dbReference type="Gene3D" id="3.30.450.30">
    <property type="entry name" value="Dynein light chain 2a, cytoplasmic"/>
    <property type="match status" value="1"/>
</dbReference>
<dbReference type="InterPro" id="IPR005454">
    <property type="entry name" value="Profilin1/2/3_vertebrate"/>
</dbReference>
<dbReference type="AlphaFoldDB" id="A0A5F9DQB9"/>
<dbReference type="GO" id="GO:0005737">
    <property type="term" value="C:cytoplasm"/>
    <property type="evidence" value="ECO:0007669"/>
    <property type="project" value="TreeGrafter"/>
</dbReference>
<dbReference type="InParanoid" id="A0A5F9DQB9"/>
<name>A0A5F9DQB9_RABIT</name>
<keyword evidence="4" id="KW-0206">Cytoskeleton</keyword>
<dbReference type="SUPFAM" id="SSF55770">
    <property type="entry name" value="Profilin (actin-binding protein)"/>
    <property type="match status" value="1"/>
</dbReference>
<dbReference type="GO" id="GO:0030036">
    <property type="term" value="P:actin cytoskeleton organization"/>
    <property type="evidence" value="ECO:0007669"/>
    <property type="project" value="InterPro"/>
</dbReference>
<dbReference type="GO" id="GO:0003779">
    <property type="term" value="F:actin binding"/>
    <property type="evidence" value="ECO:0007669"/>
    <property type="project" value="UniProtKB-KW"/>
</dbReference>
<dbReference type="STRING" id="9986.ENSOCUP00000047778"/>
<reference evidence="5" key="2">
    <citation type="submission" date="2025-08" db="UniProtKB">
        <authorList>
            <consortium name="Ensembl"/>
        </authorList>
    </citation>
    <scope>IDENTIFICATION</scope>
    <source>
        <strain evidence="5">Thorbecke</strain>
    </source>
</reference>
<comment type="subcellular location">
    <subcellularLocation>
        <location evidence="1">Cytoplasm</location>
        <location evidence="1">Cytoskeleton</location>
    </subcellularLocation>
</comment>
<keyword evidence="3" id="KW-0009">Actin-binding</keyword>
<evidence type="ECO:0000256" key="4">
    <source>
        <dbReference type="ARBA" id="ARBA00023212"/>
    </source>
</evidence>
<reference evidence="5 6" key="1">
    <citation type="journal article" date="2011" name="Nature">
        <title>A high-resolution map of human evolutionary constraint using 29 mammals.</title>
        <authorList>
            <person name="Lindblad-Toh K."/>
            <person name="Garber M."/>
            <person name="Zuk O."/>
            <person name="Lin M.F."/>
            <person name="Parker B.J."/>
            <person name="Washietl S."/>
            <person name="Kheradpour P."/>
            <person name="Ernst J."/>
            <person name="Jordan G."/>
            <person name="Mauceli E."/>
            <person name="Ward L.D."/>
            <person name="Lowe C.B."/>
            <person name="Holloway A.K."/>
            <person name="Clamp M."/>
            <person name="Gnerre S."/>
            <person name="Alfoldi J."/>
            <person name="Beal K."/>
            <person name="Chang J."/>
            <person name="Clawson H."/>
            <person name="Cuff J."/>
            <person name="Di Palma F."/>
            <person name="Fitzgerald S."/>
            <person name="Flicek P."/>
            <person name="Guttman M."/>
            <person name="Hubisz M.J."/>
            <person name="Jaffe D.B."/>
            <person name="Jungreis I."/>
            <person name="Kent W.J."/>
            <person name="Kostka D."/>
            <person name="Lara M."/>
            <person name="Martins A.L."/>
            <person name="Massingham T."/>
            <person name="Moltke I."/>
            <person name="Raney B.J."/>
            <person name="Rasmussen M.D."/>
            <person name="Robinson J."/>
            <person name="Stark A."/>
            <person name="Vilella A.J."/>
            <person name="Wen J."/>
            <person name="Xie X."/>
            <person name="Zody M.C."/>
            <person name="Baldwin J."/>
            <person name="Bloom T."/>
            <person name="Chin C.W."/>
            <person name="Heiman D."/>
            <person name="Nicol R."/>
            <person name="Nusbaum C."/>
            <person name="Young S."/>
            <person name="Wilkinson J."/>
            <person name="Worley K.C."/>
            <person name="Kovar C.L."/>
            <person name="Muzny D.M."/>
            <person name="Gibbs R.A."/>
            <person name="Cree A."/>
            <person name="Dihn H.H."/>
            <person name="Fowler G."/>
            <person name="Jhangiani S."/>
            <person name="Joshi V."/>
            <person name="Lee S."/>
            <person name="Lewis L.R."/>
            <person name="Nazareth L.V."/>
            <person name="Okwuonu G."/>
            <person name="Santibanez J."/>
            <person name="Warren W.C."/>
            <person name="Mardis E.R."/>
            <person name="Weinstock G.M."/>
            <person name="Wilson R.K."/>
            <person name="Delehaunty K."/>
            <person name="Dooling D."/>
            <person name="Fronik C."/>
            <person name="Fulton L."/>
            <person name="Fulton B."/>
            <person name="Graves T."/>
            <person name="Minx P."/>
            <person name="Sodergren E."/>
            <person name="Birney E."/>
            <person name="Margulies E.H."/>
            <person name="Herrero J."/>
            <person name="Green E.D."/>
            <person name="Haussler D."/>
            <person name="Siepel A."/>
            <person name="Goldman N."/>
            <person name="Pollard K.S."/>
            <person name="Pedersen J.S."/>
            <person name="Lander E.S."/>
            <person name="Kellis M."/>
        </authorList>
    </citation>
    <scope>NUCLEOTIDE SEQUENCE [LARGE SCALE GENOMIC DNA]</scope>
    <source>
        <strain evidence="5 6">Thorbecke inbred</strain>
    </source>
</reference>
<organism evidence="5 6">
    <name type="scientific">Oryctolagus cuniculus</name>
    <name type="common">Rabbit</name>
    <dbReference type="NCBI Taxonomy" id="9986"/>
    <lineage>
        <taxon>Eukaryota</taxon>
        <taxon>Metazoa</taxon>
        <taxon>Chordata</taxon>
        <taxon>Craniata</taxon>
        <taxon>Vertebrata</taxon>
        <taxon>Euteleostomi</taxon>
        <taxon>Mammalia</taxon>
        <taxon>Eutheria</taxon>
        <taxon>Euarchontoglires</taxon>
        <taxon>Glires</taxon>
        <taxon>Lagomorpha</taxon>
        <taxon>Leporidae</taxon>
        <taxon>Oryctolagus</taxon>
    </lineage>
</organism>
<evidence type="ECO:0000313" key="6">
    <source>
        <dbReference type="Proteomes" id="UP000001811"/>
    </source>
</evidence>
<sequence>MTGWNAYIDNLMVDRTCEDVTNAVRKDLLSNWAAISRETFVNVTPAKVDVLVGKDQSSF</sequence>
<dbReference type="PROSITE" id="PS00414">
    <property type="entry name" value="PROFILIN"/>
    <property type="match status" value="1"/>
</dbReference>
<evidence type="ECO:0000256" key="3">
    <source>
        <dbReference type="ARBA" id="ARBA00023203"/>
    </source>
</evidence>
<dbReference type="GO" id="GO:0005856">
    <property type="term" value="C:cytoskeleton"/>
    <property type="evidence" value="ECO:0007669"/>
    <property type="project" value="UniProtKB-SubCell"/>
</dbReference>
<dbReference type="GO" id="GO:0032233">
    <property type="term" value="P:positive regulation of actin filament bundle assembly"/>
    <property type="evidence" value="ECO:0007669"/>
    <property type="project" value="TreeGrafter"/>
</dbReference>
<keyword evidence="6" id="KW-1185">Reference proteome</keyword>
<dbReference type="GO" id="GO:0030833">
    <property type="term" value="P:regulation of actin filament polymerization"/>
    <property type="evidence" value="ECO:0007669"/>
    <property type="project" value="TreeGrafter"/>
</dbReference>
<evidence type="ECO:0000256" key="2">
    <source>
        <dbReference type="ARBA" id="ARBA00022490"/>
    </source>
</evidence>
<evidence type="ECO:0000256" key="1">
    <source>
        <dbReference type="ARBA" id="ARBA00004245"/>
    </source>
</evidence>
<dbReference type="GeneTree" id="ENSGT01030000235728"/>
<dbReference type="Bgee" id="ENSOCUG00000031384">
    <property type="expression patterns" value="Expressed in aorta and 5 other cell types or tissues"/>
</dbReference>
<dbReference type="InterPro" id="IPR036140">
    <property type="entry name" value="PFN_sf"/>
</dbReference>
<dbReference type="EMBL" id="AAGW02002972">
    <property type="status" value="NOT_ANNOTATED_CDS"/>
    <property type="molecule type" value="Genomic_DNA"/>
</dbReference>
<dbReference type="PRINTS" id="PR01639">
    <property type="entry name" value="PROFILINMAML"/>
</dbReference>
<dbReference type="SMR" id="A0A5F9DQB9"/>
<accession>A0A5F9DQB9</accession>
<dbReference type="PANTHER" id="PTHR13936:SF14">
    <property type="entry name" value="PROFILIN-1"/>
    <property type="match status" value="1"/>
</dbReference>
<dbReference type="InterPro" id="IPR027310">
    <property type="entry name" value="Profilin_CS"/>
</dbReference>